<evidence type="ECO:0000256" key="1">
    <source>
        <dbReference type="ARBA" id="ARBA00010203"/>
    </source>
</evidence>
<reference evidence="11" key="1">
    <citation type="journal article" date="2021" name="Microb. Physiol.">
        <title>Proteogenomic Insights into the Physiology of Marine, Sulfate-Reducing, Filamentous Desulfonema limicola and Desulfonema magnum.</title>
        <authorList>
            <person name="Schnaars V."/>
            <person name="Wohlbrand L."/>
            <person name="Scheve S."/>
            <person name="Hinrichs C."/>
            <person name="Reinhardt R."/>
            <person name="Rabus R."/>
        </authorList>
    </citation>
    <scope>NUCLEOTIDE SEQUENCE</scope>
    <source>
        <strain evidence="11">4be13</strain>
    </source>
</reference>
<evidence type="ECO:0000256" key="8">
    <source>
        <dbReference type="ARBA" id="ARBA00049120"/>
    </source>
</evidence>
<evidence type="ECO:0000256" key="7">
    <source>
        <dbReference type="ARBA" id="ARBA00023125"/>
    </source>
</evidence>
<keyword evidence="6" id="KW-0680">Restriction system</keyword>
<protein>
    <recommendedName>
        <fullName evidence="2">site-specific DNA-methyltransferase (cytosine-N(4)-specific)</fullName>
        <ecNumber evidence="2">2.1.1.113</ecNumber>
    </recommendedName>
</protein>
<keyword evidence="5" id="KW-0949">S-adenosyl-L-methionine</keyword>
<dbReference type="RefSeq" id="WP_207679083.1">
    <property type="nucleotide sequence ID" value="NZ_CP061800.1"/>
</dbReference>
<gene>
    <name evidence="11" type="ORF">dnm_072750</name>
</gene>
<organism evidence="11 12">
    <name type="scientific">Desulfonema magnum</name>
    <dbReference type="NCBI Taxonomy" id="45655"/>
    <lineage>
        <taxon>Bacteria</taxon>
        <taxon>Pseudomonadati</taxon>
        <taxon>Thermodesulfobacteriota</taxon>
        <taxon>Desulfobacteria</taxon>
        <taxon>Desulfobacterales</taxon>
        <taxon>Desulfococcaceae</taxon>
        <taxon>Desulfonema</taxon>
    </lineage>
</organism>
<dbReference type="GO" id="GO:0015667">
    <property type="term" value="F:site-specific DNA-methyltransferase (cytosine-N4-specific) activity"/>
    <property type="evidence" value="ECO:0007669"/>
    <property type="project" value="UniProtKB-EC"/>
</dbReference>
<proteinExistence type="inferred from homology"/>
<evidence type="ECO:0000256" key="4">
    <source>
        <dbReference type="ARBA" id="ARBA00022679"/>
    </source>
</evidence>
<sequence length="395" mass="44675">MYSSAKLNVIQKTRSNPFSWRGQFTPELVEYFLDIHADSDSLIADPFSGSGTVLLESLKRNLDVIGCEVNPAAYAMSKFFKIGAFALPEKRNLCQELACSVPLSDLQDKPLYQKEKSSDYRKAYENFIRFSKKAVDTHSGRNQLVLILNILFKMENCRKLDIGQAWHKAYNEISSFLLSLPESSSSVSALLSDARNLHKHIERKTDLIITSPPYINVFNYHQNHRIIMELLDFDILSVARSEFGSNRKNRGNRFLTVIQYCIDMAQTLFSMRKSVSDDGTAIMIIGRESNVRKTPFYNGRIIKDICNETGLFSVTDMSERFFKNKFGTTIYEDILTLKPGGSDGNTDKSARTVAISHLKEALKRAPDESLSDLEKALSSADNVSSSPKYSYRGKK</sequence>
<evidence type="ECO:0000313" key="12">
    <source>
        <dbReference type="Proteomes" id="UP000663722"/>
    </source>
</evidence>
<feature type="compositionally biased region" description="Polar residues" evidence="9">
    <location>
        <begin position="379"/>
        <end position="388"/>
    </location>
</feature>
<dbReference type="GO" id="GO:0032259">
    <property type="term" value="P:methylation"/>
    <property type="evidence" value="ECO:0007669"/>
    <property type="project" value="UniProtKB-KW"/>
</dbReference>
<keyword evidence="4" id="KW-0808">Transferase</keyword>
<keyword evidence="7" id="KW-0238">DNA-binding</keyword>
<comment type="catalytic activity">
    <reaction evidence="8">
        <text>a 2'-deoxycytidine in DNA + S-adenosyl-L-methionine = an N(4)-methyl-2'-deoxycytidine in DNA + S-adenosyl-L-homocysteine + H(+)</text>
        <dbReference type="Rhea" id="RHEA:16857"/>
        <dbReference type="Rhea" id="RHEA-COMP:11369"/>
        <dbReference type="Rhea" id="RHEA-COMP:13674"/>
        <dbReference type="ChEBI" id="CHEBI:15378"/>
        <dbReference type="ChEBI" id="CHEBI:57856"/>
        <dbReference type="ChEBI" id="CHEBI:59789"/>
        <dbReference type="ChEBI" id="CHEBI:85452"/>
        <dbReference type="ChEBI" id="CHEBI:137933"/>
        <dbReference type="EC" id="2.1.1.113"/>
    </reaction>
</comment>
<evidence type="ECO:0000256" key="6">
    <source>
        <dbReference type="ARBA" id="ARBA00022747"/>
    </source>
</evidence>
<dbReference type="KEGG" id="dmm:dnm_072750"/>
<dbReference type="GO" id="GO:0003677">
    <property type="term" value="F:DNA binding"/>
    <property type="evidence" value="ECO:0007669"/>
    <property type="project" value="UniProtKB-KW"/>
</dbReference>
<keyword evidence="12" id="KW-1185">Reference proteome</keyword>
<dbReference type="SUPFAM" id="SSF53335">
    <property type="entry name" value="S-adenosyl-L-methionine-dependent methyltransferases"/>
    <property type="match status" value="2"/>
</dbReference>
<keyword evidence="3 11" id="KW-0489">Methyltransferase</keyword>
<dbReference type="PROSITE" id="PS00093">
    <property type="entry name" value="N4_MTASE"/>
    <property type="match status" value="1"/>
</dbReference>
<dbReference type="Gene3D" id="3.40.50.150">
    <property type="entry name" value="Vaccinia Virus protein VP39"/>
    <property type="match status" value="2"/>
</dbReference>
<comment type="similarity">
    <text evidence="1">Belongs to the N(4)/N(6)-methyltransferase family. N(4) subfamily.</text>
</comment>
<dbReference type="AlphaFoldDB" id="A0A975GRM6"/>
<feature type="region of interest" description="Disordered" evidence="9">
    <location>
        <begin position="376"/>
        <end position="395"/>
    </location>
</feature>
<dbReference type="InterPro" id="IPR002941">
    <property type="entry name" value="DNA_methylase_N4/N6"/>
</dbReference>
<dbReference type="EMBL" id="CP061800">
    <property type="protein sequence ID" value="QTA91211.1"/>
    <property type="molecule type" value="Genomic_DNA"/>
</dbReference>
<dbReference type="GO" id="GO:0009307">
    <property type="term" value="P:DNA restriction-modification system"/>
    <property type="evidence" value="ECO:0007669"/>
    <property type="project" value="UniProtKB-KW"/>
</dbReference>
<dbReference type="GO" id="GO:0008170">
    <property type="term" value="F:N-methyltransferase activity"/>
    <property type="evidence" value="ECO:0007669"/>
    <property type="project" value="InterPro"/>
</dbReference>
<evidence type="ECO:0000256" key="3">
    <source>
        <dbReference type="ARBA" id="ARBA00022603"/>
    </source>
</evidence>
<feature type="domain" description="DNA methylase N-4/N-6" evidence="10">
    <location>
        <begin position="18"/>
        <end position="77"/>
    </location>
</feature>
<dbReference type="InterPro" id="IPR017985">
    <property type="entry name" value="MeTrfase_CN4_CS"/>
</dbReference>
<evidence type="ECO:0000313" key="11">
    <source>
        <dbReference type="EMBL" id="QTA91211.1"/>
    </source>
</evidence>
<dbReference type="Proteomes" id="UP000663722">
    <property type="component" value="Chromosome"/>
</dbReference>
<dbReference type="Pfam" id="PF01555">
    <property type="entry name" value="N6_N4_Mtase"/>
    <property type="match status" value="1"/>
</dbReference>
<evidence type="ECO:0000256" key="5">
    <source>
        <dbReference type="ARBA" id="ARBA00022691"/>
    </source>
</evidence>
<evidence type="ECO:0000256" key="2">
    <source>
        <dbReference type="ARBA" id="ARBA00012185"/>
    </source>
</evidence>
<evidence type="ECO:0000256" key="9">
    <source>
        <dbReference type="SAM" id="MobiDB-lite"/>
    </source>
</evidence>
<dbReference type="EC" id="2.1.1.113" evidence="2"/>
<evidence type="ECO:0000259" key="10">
    <source>
        <dbReference type="Pfam" id="PF01555"/>
    </source>
</evidence>
<accession>A0A975GRM6</accession>
<dbReference type="REBASE" id="490216">
    <property type="entry name" value="M.Dma2077ORF72750P"/>
</dbReference>
<name>A0A975GRM6_9BACT</name>
<dbReference type="InterPro" id="IPR029063">
    <property type="entry name" value="SAM-dependent_MTases_sf"/>
</dbReference>